<dbReference type="RefSeq" id="WP_034731883.1">
    <property type="nucleotide sequence ID" value="NZ_JPIN01000006.1"/>
</dbReference>
<protein>
    <submittedName>
        <fullName evidence="1">Uncharacterized protein</fullName>
    </submittedName>
</protein>
<keyword evidence="2" id="KW-1185">Reference proteome</keyword>
<gene>
    <name evidence="1" type="ORF">IDAT_06005</name>
</gene>
<dbReference type="EMBL" id="JPIN01000006">
    <property type="protein sequence ID" value="KFZ28758.1"/>
    <property type="molecule type" value="Genomic_DNA"/>
</dbReference>
<dbReference type="Proteomes" id="UP000053718">
    <property type="component" value="Unassembled WGS sequence"/>
</dbReference>
<dbReference type="OrthoDB" id="9906849at2"/>
<organism evidence="1 2">
    <name type="scientific">Pseudidiomarina atlantica</name>
    <dbReference type="NCBI Taxonomy" id="1517416"/>
    <lineage>
        <taxon>Bacteria</taxon>
        <taxon>Pseudomonadati</taxon>
        <taxon>Pseudomonadota</taxon>
        <taxon>Gammaproteobacteria</taxon>
        <taxon>Alteromonadales</taxon>
        <taxon>Idiomarinaceae</taxon>
        <taxon>Pseudidiomarina</taxon>
    </lineage>
</organism>
<accession>A0A094L2A5</accession>
<dbReference type="AlphaFoldDB" id="A0A094L2A5"/>
<sequence>MKILMPLLSFVLFCIVGIVIGFQMARISTLENELRRYVIAVEIQQRLHDNDIAAAHSLLKRTLNESNLIVEALADTDRDYYDKHRDRVGRQMTTENNLAEPE</sequence>
<evidence type="ECO:0000313" key="1">
    <source>
        <dbReference type="EMBL" id="KFZ28758.1"/>
    </source>
</evidence>
<dbReference type="STRING" id="1517416.IDAT_06005"/>
<evidence type="ECO:0000313" key="2">
    <source>
        <dbReference type="Proteomes" id="UP000053718"/>
    </source>
</evidence>
<name>A0A094L2A5_9GAMM</name>
<proteinExistence type="predicted"/>
<comment type="caution">
    <text evidence="1">The sequence shown here is derived from an EMBL/GenBank/DDBJ whole genome shotgun (WGS) entry which is preliminary data.</text>
</comment>
<reference evidence="1 2" key="1">
    <citation type="submission" date="2014-06" db="EMBL/GenBank/DDBJ databases">
        <title>Draft genome sequence of Idiomarina sp. MCCC 1A10513.</title>
        <authorList>
            <person name="Du J."/>
            <person name="Lai Q."/>
            <person name="Shao Z."/>
        </authorList>
    </citation>
    <scope>NUCLEOTIDE SEQUENCE [LARGE SCALE GENOMIC DNA]</scope>
    <source>
        <strain evidence="1 2">MCCC 1A10513</strain>
    </source>
</reference>